<keyword evidence="10" id="KW-1185">Reference proteome</keyword>
<dbReference type="InterPro" id="IPR037914">
    <property type="entry name" value="SpoVT-AbrB_sf"/>
</dbReference>
<dbReference type="SUPFAM" id="SSF89447">
    <property type="entry name" value="AbrB/MazE/MraZ-like"/>
    <property type="match status" value="1"/>
</dbReference>
<dbReference type="PROSITE" id="PS51740">
    <property type="entry name" value="SPOVT_ABRB"/>
    <property type="match status" value="1"/>
</dbReference>
<comment type="subcellular location">
    <subcellularLocation>
        <location evidence="7">Cytoplasm</location>
        <location evidence="7">Nucleoid</location>
    </subcellularLocation>
</comment>
<dbReference type="InterPro" id="IPR038619">
    <property type="entry name" value="MraZ_sf"/>
</dbReference>
<keyword evidence="4 7" id="KW-0805">Transcription regulation</keyword>
<evidence type="ECO:0000256" key="1">
    <source>
        <dbReference type="ARBA" id="ARBA00013860"/>
    </source>
</evidence>
<keyword evidence="5 7" id="KW-0238">DNA-binding</keyword>
<dbReference type="CDD" id="cd16321">
    <property type="entry name" value="MraZ_C"/>
    <property type="match status" value="1"/>
</dbReference>
<name>A0A4Y8ZMZ7_9SPHN</name>
<comment type="similarity">
    <text evidence="7">Belongs to the MraZ family.</text>
</comment>
<dbReference type="InterPro" id="IPR003444">
    <property type="entry name" value="MraZ"/>
</dbReference>
<evidence type="ECO:0000256" key="7">
    <source>
        <dbReference type="HAMAP-Rule" id="MF_01008"/>
    </source>
</evidence>
<dbReference type="InterPro" id="IPR020603">
    <property type="entry name" value="MraZ_dom"/>
</dbReference>
<evidence type="ECO:0000313" key="9">
    <source>
        <dbReference type="EMBL" id="TFI56535.1"/>
    </source>
</evidence>
<dbReference type="EMBL" id="SPDV01000069">
    <property type="protein sequence ID" value="TFI56535.1"/>
    <property type="molecule type" value="Genomic_DNA"/>
</dbReference>
<accession>A0A4Y8ZMZ7</accession>
<evidence type="ECO:0000256" key="2">
    <source>
        <dbReference type="ARBA" id="ARBA00022490"/>
    </source>
</evidence>
<evidence type="ECO:0000256" key="3">
    <source>
        <dbReference type="ARBA" id="ARBA00022737"/>
    </source>
</evidence>
<dbReference type="PANTHER" id="PTHR34701">
    <property type="entry name" value="TRANSCRIPTIONAL REGULATOR MRAZ"/>
    <property type="match status" value="1"/>
</dbReference>
<dbReference type="GO" id="GO:2000143">
    <property type="term" value="P:negative regulation of DNA-templated transcription initiation"/>
    <property type="evidence" value="ECO:0007669"/>
    <property type="project" value="TreeGrafter"/>
</dbReference>
<dbReference type="Proteomes" id="UP000298213">
    <property type="component" value="Unassembled WGS sequence"/>
</dbReference>
<comment type="subunit">
    <text evidence="7">Forms oligomers.</text>
</comment>
<dbReference type="OrthoDB" id="9807753at2"/>
<dbReference type="RefSeq" id="WP_135090243.1">
    <property type="nucleotide sequence ID" value="NZ_SPDV01000069.1"/>
</dbReference>
<proteinExistence type="inferred from homology"/>
<dbReference type="GO" id="GO:0009295">
    <property type="term" value="C:nucleoid"/>
    <property type="evidence" value="ECO:0007669"/>
    <property type="project" value="UniProtKB-SubCell"/>
</dbReference>
<evidence type="ECO:0000256" key="5">
    <source>
        <dbReference type="ARBA" id="ARBA00023125"/>
    </source>
</evidence>
<reference evidence="9 10" key="1">
    <citation type="submission" date="2019-03" db="EMBL/GenBank/DDBJ databases">
        <title>Genome sequence of Sphingomonas sp. 17J27-24.</title>
        <authorList>
            <person name="Kim M."/>
            <person name="Maeng S."/>
            <person name="Sathiyaraj S."/>
        </authorList>
    </citation>
    <scope>NUCLEOTIDE SEQUENCE [LARGE SCALE GENOMIC DNA]</scope>
    <source>
        <strain evidence="9 10">17J27-24</strain>
    </source>
</reference>
<comment type="caution">
    <text evidence="9">The sequence shown here is derived from an EMBL/GenBank/DDBJ whole genome shotgun (WGS) entry which is preliminary data.</text>
</comment>
<protein>
    <recommendedName>
        <fullName evidence="1 7">Transcriptional regulator MraZ</fullName>
    </recommendedName>
</protein>
<gene>
    <name evidence="7" type="primary">mraZ</name>
    <name evidence="9" type="ORF">E2493_19535</name>
</gene>
<dbReference type="InterPro" id="IPR035644">
    <property type="entry name" value="MraZ_C"/>
</dbReference>
<dbReference type="Gene3D" id="3.40.1550.20">
    <property type="entry name" value="Transcriptional regulator MraZ domain"/>
    <property type="match status" value="1"/>
</dbReference>
<dbReference type="PANTHER" id="PTHR34701:SF1">
    <property type="entry name" value="TRANSCRIPTIONAL REGULATOR MRAZ"/>
    <property type="match status" value="1"/>
</dbReference>
<feature type="domain" description="SpoVT-AbrB" evidence="8">
    <location>
        <begin position="93"/>
        <end position="136"/>
    </location>
</feature>
<dbReference type="HAMAP" id="MF_01008">
    <property type="entry name" value="MraZ"/>
    <property type="match status" value="1"/>
</dbReference>
<dbReference type="Pfam" id="PF02381">
    <property type="entry name" value="MraZ"/>
    <property type="match status" value="1"/>
</dbReference>
<dbReference type="GO" id="GO:0000976">
    <property type="term" value="F:transcription cis-regulatory region binding"/>
    <property type="evidence" value="ECO:0007669"/>
    <property type="project" value="TreeGrafter"/>
</dbReference>
<evidence type="ECO:0000259" key="8">
    <source>
        <dbReference type="PROSITE" id="PS51740"/>
    </source>
</evidence>
<dbReference type="InterPro" id="IPR007159">
    <property type="entry name" value="SpoVT-AbrB_dom"/>
</dbReference>
<keyword evidence="3" id="KW-0677">Repeat</keyword>
<keyword evidence="2 7" id="KW-0963">Cytoplasm</keyword>
<organism evidence="9 10">
    <name type="scientific">Sphingomonas parva</name>
    <dbReference type="NCBI Taxonomy" id="2555898"/>
    <lineage>
        <taxon>Bacteria</taxon>
        <taxon>Pseudomonadati</taxon>
        <taxon>Pseudomonadota</taxon>
        <taxon>Alphaproteobacteria</taxon>
        <taxon>Sphingomonadales</taxon>
        <taxon>Sphingomonadaceae</taxon>
        <taxon>Sphingomonas</taxon>
    </lineage>
</organism>
<dbReference type="AlphaFoldDB" id="A0A4Y8ZMZ7"/>
<keyword evidence="6 7" id="KW-0804">Transcription</keyword>
<dbReference type="GO" id="GO:0003700">
    <property type="term" value="F:DNA-binding transcription factor activity"/>
    <property type="evidence" value="ECO:0007669"/>
    <property type="project" value="UniProtKB-UniRule"/>
</dbReference>
<evidence type="ECO:0000256" key="6">
    <source>
        <dbReference type="ARBA" id="ARBA00023163"/>
    </source>
</evidence>
<dbReference type="GO" id="GO:0005737">
    <property type="term" value="C:cytoplasm"/>
    <property type="evidence" value="ECO:0007669"/>
    <property type="project" value="UniProtKB-UniRule"/>
</dbReference>
<sequence>MSFEHLFSGSAVGRVAADGTVSLPPFIVRALQAAGEPRLIVGAHEQDPCLKAYRPAHRAALLAEVERRRLRDEASGGTVTDHHQRARRAFGFAEEARLDDQGRLRLPAMMRRKGGIGGRALFVGTGESFEIWDPEAAQSAGDETLREIAAYRLGGESEERG</sequence>
<evidence type="ECO:0000313" key="10">
    <source>
        <dbReference type="Proteomes" id="UP000298213"/>
    </source>
</evidence>
<evidence type="ECO:0000256" key="4">
    <source>
        <dbReference type="ARBA" id="ARBA00023015"/>
    </source>
</evidence>